<evidence type="ECO:0000256" key="8">
    <source>
        <dbReference type="RuleBase" id="RU365066"/>
    </source>
</evidence>
<feature type="transmembrane region" description="Helical" evidence="8">
    <location>
        <begin position="191"/>
        <end position="208"/>
    </location>
</feature>
<name>A0A5K3EGY8_MESCO</name>
<reference evidence="9" key="1">
    <citation type="submission" date="2019-11" db="UniProtKB">
        <authorList>
            <consortium name="WormBaseParasite"/>
        </authorList>
    </citation>
    <scope>IDENTIFICATION</scope>
</reference>
<comment type="function">
    <text evidence="8">Involved in the lipid remodeling steps of GPI-anchor maturation.</text>
</comment>
<feature type="transmembrane region" description="Helical" evidence="8">
    <location>
        <begin position="307"/>
        <end position="325"/>
    </location>
</feature>
<comment type="subcellular location">
    <subcellularLocation>
        <location evidence="1">Endomembrane system</location>
        <topology evidence="1">Multi-pass membrane protein</topology>
    </subcellularLocation>
    <subcellularLocation>
        <location evidence="8">Golgi apparatus membrane</location>
        <topology evidence="8">Multi-pass membrane protein</topology>
    </subcellularLocation>
</comment>
<evidence type="ECO:0000256" key="1">
    <source>
        <dbReference type="ARBA" id="ARBA00004127"/>
    </source>
</evidence>
<evidence type="ECO:0000256" key="2">
    <source>
        <dbReference type="ARBA" id="ARBA00006387"/>
    </source>
</evidence>
<keyword evidence="6 8" id="KW-1133">Transmembrane helix</keyword>
<dbReference type="GO" id="GO:0016788">
    <property type="term" value="F:hydrolase activity, acting on ester bonds"/>
    <property type="evidence" value="ECO:0007669"/>
    <property type="project" value="TreeGrafter"/>
</dbReference>
<evidence type="ECO:0000256" key="5">
    <source>
        <dbReference type="ARBA" id="ARBA00022729"/>
    </source>
</evidence>
<protein>
    <recommendedName>
        <fullName evidence="8">Post-GPI attachment to proteins factor 3</fullName>
    </recommendedName>
</protein>
<evidence type="ECO:0000256" key="6">
    <source>
        <dbReference type="ARBA" id="ARBA00022989"/>
    </source>
</evidence>
<keyword evidence="5 8" id="KW-0732">Signal</keyword>
<comment type="similarity">
    <text evidence="2 8">Belongs to the PGAP3 family.</text>
</comment>
<comment type="caution">
    <text evidence="8">Lacks conserved residue(s) required for the propagation of feature annotation.</text>
</comment>
<dbReference type="GO" id="GO:0005789">
    <property type="term" value="C:endoplasmic reticulum membrane"/>
    <property type="evidence" value="ECO:0007669"/>
    <property type="project" value="TreeGrafter"/>
</dbReference>
<feature type="transmembrane region" description="Helical" evidence="8">
    <location>
        <begin position="152"/>
        <end position="171"/>
    </location>
</feature>
<keyword evidence="4 8" id="KW-0812">Transmembrane</keyword>
<accession>A0A5K3EGY8</accession>
<keyword evidence="3 8" id="KW-0337">GPI-anchor biosynthesis</keyword>
<feature type="transmembrane region" description="Helical" evidence="8">
    <location>
        <begin position="247"/>
        <end position="268"/>
    </location>
</feature>
<dbReference type="InterPro" id="IPR007217">
    <property type="entry name" value="Per1-like"/>
</dbReference>
<dbReference type="GO" id="GO:0000139">
    <property type="term" value="C:Golgi membrane"/>
    <property type="evidence" value="ECO:0007669"/>
    <property type="project" value="UniProtKB-SubCell"/>
</dbReference>
<sequence>MANRFQLSTPLRLPLWSTVLLVSVVPLSLSSRGDGSFVFQRCLQACLLTQCNATSAKLPLSYSYSSYRPRNLRYLEKLITWECNSECKYHCMWWAVDAFQQGGQPVPQFYGKWPQIRLLGIQEPASALFSALNFITQLVTLLHFLRHVPYHAPLFSFWILFALAGLNAWLWSTVFHICDTSITEKLDYCSAFAYVGSFFILTLARILYRQLRWVRFAFLSVAFYLILSYLSHLIAAPEIDYEFNMNVHLAFGLLVLVGWVVGLPNVWTVQEKAYSRQMQATVLFIFAAASLEFFDFPPIWWLFDAHSLWHAATIFVPFAMFSYAIKDCQYLCRVKSKNMELHL</sequence>
<evidence type="ECO:0000256" key="4">
    <source>
        <dbReference type="ARBA" id="ARBA00022692"/>
    </source>
</evidence>
<proteinExistence type="inferred from homology"/>
<evidence type="ECO:0000256" key="3">
    <source>
        <dbReference type="ARBA" id="ARBA00022502"/>
    </source>
</evidence>
<keyword evidence="8" id="KW-0333">Golgi apparatus</keyword>
<dbReference type="AlphaFoldDB" id="A0A5K3EGY8"/>
<feature type="chain" id="PRO_5024468987" description="Post-GPI attachment to proteins factor 3" evidence="8">
    <location>
        <begin position="36"/>
        <end position="343"/>
    </location>
</feature>
<dbReference type="WBParaSite" id="MCU_000229-RA">
    <property type="protein sequence ID" value="MCU_000229-RA"/>
    <property type="gene ID" value="MCU_000229"/>
</dbReference>
<evidence type="ECO:0000256" key="7">
    <source>
        <dbReference type="ARBA" id="ARBA00023136"/>
    </source>
</evidence>
<evidence type="ECO:0000313" key="9">
    <source>
        <dbReference type="WBParaSite" id="MCU_000229-RA"/>
    </source>
</evidence>
<dbReference type="GO" id="GO:0006506">
    <property type="term" value="P:GPI anchor biosynthetic process"/>
    <property type="evidence" value="ECO:0007669"/>
    <property type="project" value="UniProtKB-KW"/>
</dbReference>
<dbReference type="Pfam" id="PF04080">
    <property type="entry name" value="Per1"/>
    <property type="match status" value="1"/>
</dbReference>
<feature type="transmembrane region" description="Helical" evidence="8">
    <location>
        <begin position="215"/>
        <end position="235"/>
    </location>
</feature>
<feature type="signal peptide" evidence="8">
    <location>
        <begin position="1"/>
        <end position="35"/>
    </location>
</feature>
<feature type="transmembrane region" description="Helical" evidence="8">
    <location>
        <begin position="280"/>
        <end position="301"/>
    </location>
</feature>
<organism evidence="9">
    <name type="scientific">Mesocestoides corti</name>
    <name type="common">Flatworm</name>
    <dbReference type="NCBI Taxonomy" id="53468"/>
    <lineage>
        <taxon>Eukaryota</taxon>
        <taxon>Metazoa</taxon>
        <taxon>Spiralia</taxon>
        <taxon>Lophotrochozoa</taxon>
        <taxon>Platyhelminthes</taxon>
        <taxon>Cestoda</taxon>
        <taxon>Eucestoda</taxon>
        <taxon>Cyclophyllidea</taxon>
        <taxon>Mesocestoididae</taxon>
        <taxon>Mesocestoides</taxon>
    </lineage>
</organism>
<dbReference type="PANTHER" id="PTHR13148">
    <property type="entry name" value="PER1-RELATED"/>
    <property type="match status" value="1"/>
</dbReference>
<dbReference type="PANTHER" id="PTHR13148:SF0">
    <property type="entry name" value="POST-GPI ATTACHMENT TO PROTEINS FACTOR 3"/>
    <property type="match status" value="1"/>
</dbReference>
<keyword evidence="7 8" id="KW-0472">Membrane</keyword>